<dbReference type="PROSITE" id="PS50178">
    <property type="entry name" value="ZF_FYVE"/>
    <property type="match status" value="1"/>
</dbReference>
<feature type="domain" description="FYVE-type" evidence="15">
    <location>
        <begin position="866"/>
        <end position="927"/>
    </location>
</feature>
<dbReference type="CDD" id="cd14533">
    <property type="entry name" value="PTP-MTMR3-like"/>
    <property type="match status" value="1"/>
</dbReference>
<evidence type="ECO:0000256" key="3">
    <source>
        <dbReference type="ARBA" id="ARBA00012903"/>
    </source>
</evidence>
<sequence>MRYKEFEDDDLHVINELPALKSYSVNVPSNGSNSTIEPSSTNVNELPFELLPGEDVIHHCSSADGLIYLTCYRLFIFSNDSSFINCPTRLIDYIEIKDNLYLYVHCKDIRYFRLTFFTGEKCSLWFKKISDSISPPLTIDDLFAVKFAQATPIPEGERQTQHNRDRFQEEISRLQLDSHPWRSTSINKKYKLCSSYPEYCIVPASITDEELNEVAKFRSYRRFPTVVWRHQNGAVIARTSQPEVGWLFWRSKEDEKMIAAIIESCGTDPNPIANRAKGGGFEYPPYYTDCEVQFMNLPNIHAIRKSAQTLRASIASGPGECWLSQLESSRWLHNISLLLAAASFVATAIDKQSRPVLVHCSDGWDRTPQITALAQIMLDPHYRTIEGFQTLIQREWIAFGHKFADRCGHGVGATDPNERSPVFLQWLDCVYQLQVQNPVSFEFNEMFLLKLASHTYTCLHGTFLCNTDFERFTVNLEKKTHSVWSLLNMKLTHLINHLFDDTKKEALYPSYSVRDLKIWTNLYLRDTRFTPSIPCELPSSTSSLVPRCRSYEDLSSSVLNGLHRSSSDPSLGGSMESSITLRTGTTPPITISNHNVGMTLQHQNSGHLLNSNSSLSNSLFGPPHHLGETPSQNGGSNSSLLPALSSIATPSIATATNSLINGHRRGGDYHHHHHLNNSATIYDSVVDSAPNIPQLSLSQKFSSNTNTVLKPMSARKHTNSTSSTTSSLSEAWSLPKISSLDNNNTPHKMLQHLSSSSSYGDKSVKSVRKRIDIDGLTKINDVATLRMLQKERTYVNKIEELHDHVRKLERVLTTIIKYNIPAQNVSPRMDNISQSPFSTTDSSSCASWQKIDTSDTIRDVTRWIPDFSVEGCQGCSIKFFWPVVRKHHCRRCGDVFCHSCAKHYKPIPTLNLLNPVRVCDKCYLLIEDINSDLTSPLACSPVMMHNALSSSPKQKESTINLLAAAANTTVPVPIQTQANDCRQQQQTTTSNTFNSTSQKVKG</sequence>
<evidence type="ECO:0000256" key="11">
    <source>
        <dbReference type="PIRSR" id="PIRSR630564-1"/>
    </source>
</evidence>
<dbReference type="EMBL" id="CAJNOQ010002351">
    <property type="protein sequence ID" value="CAF0953625.1"/>
    <property type="molecule type" value="Genomic_DNA"/>
</dbReference>
<comment type="similarity">
    <text evidence="2">Belongs to the protein-tyrosine phosphatase family. Non-receptor class myotubularin subfamily.</text>
</comment>
<dbReference type="EMBL" id="CAJOBC010002350">
    <property type="protein sequence ID" value="CAF3729005.1"/>
    <property type="molecule type" value="Genomic_DNA"/>
</dbReference>
<feature type="region of interest" description="Disordered" evidence="14">
    <location>
        <begin position="604"/>
        <end position="640"/>
    </location>
</feature>
<dbReference type="InterPro" id="IPR011011">
    <property type="entry name" value="Znf_FYVE_PHD"/>
</dbReference>
<keyword evidence="19" id="KW-1185">Reference proteome</keyword>
<feature type="region of interest" description="Disordered" evidence="14">
    <location>
        <begin position="978"/>
        <end position="1002"/>
    </location>
</feature>
<comment type="subcellular location">
    <subcellularLocation>
        <location evidence="1">Membrane</location>
    </subcellularLocation>
</comment>
<feature type="active site" description="Phosphocysteine intermediate" evidence="11">
    <location>
        <position position="360"/>
    </location>
</feature>
<feature type="compositionally biased region" description="Low complexity" evidence="14">
    <location>
        <begin position="604"/>
        <end position="619"/>
    </location>
</feature>
<dbReference type="InterPro" id="IPR000306">
    <property type="entry name" value="Znf_FYVE"/>
</dbReference>
<protein>
    <recommendedName>
        <fullName evidence="3">phosphatidylinositol-3,5-bisphosphate 3-phosphatase</fullName>
        <ecNumber evidence="3">3.1.3.95</ecNumber>
    </recommendedName>
    <alternativeName>
        <fullName evidence="10">Phosphatidylinositol-3,5-bisphosphate 3-phosphatase</fullName>
    </alternativeName>
</protein>
<dbReference type="EC" id="3.1.3.95" evidence="3"/>
<dbReference type="GO" id="GO:0004438">
    <property type="term" value="F:phosphatidylinositol-3-phosphate phosphatase activity"/>
    <property type="evidence" value="ECO:0007669"/>
    <property type="project" value="TreeGrafter"/>
</dbReference>
<evidence type="ECO:0000256" key="1">
    <source>
        <dbReference type="ARBA" id="ARBA00004370"/>
    </source>
</evidence>
<dbReference type="Proteomes" id="UP000681722">
    <property type="component" value="Unassembled WGS sequence"/>
</dbReference>
<dbReference type="Pfam" id="PF06602">
    <property type="entry name" value="Myotub-related"/>
    <property type="match status" value="1"/>
</dbReference>
<dbReference type="SUPFAM" id="SSF57903">
    <property type="entry name" value="FYVE/PHD zinc finger"/>
    <property type="match status" value="1"/>
</dbReference>
<accession>A0A814DH62</accession>
<evidence type="ECO:0000256" key="4">
    <source>
        <dbReference type="ARBA" id="ARBA00022723"/>
    </source>
</evidence>
<dbReference type="GO" id="GO:0019903">
    <property type="term" value="F:protein phosphatase binding"/>
    <property type="evidence" value="ECO:0007669"/>
    <property type="project" value="TreeGrafter"/>
</dbReference>
<dbReference type="SMART" id="SM00404">
    <property type="entry name" value="PTPc_motif"/>
    <property type="match status" value="1"/>
</dbReference>
<feature type="domain" description="Myotubularin phosphatase" evidence="16">
    <location>
        <begin position="161"/>
        <end position="523"/>
    </location>
</feature>
<evidence type="ECO:0000256" key="6">
    <source>
        <dbReference type="ARBA" id="ARBA00022801"/>
    </source>
</evidence>
<dbReference type="GO" id="GO:0052629">
    <property type="term" value="F:phosphatidylinositol-3,5-bisphosphate 3-phosphatase activity"/>
    <property type="evidence" value="ECO:0007669"/>
    <property type="project" value="UniProtKB-EC"/>
</dbReference>
<keyword evidence="4" id="KW-0479">Metal-binding</keyword>
<dbReference type="GO" id="GO:0016020">
    <property type="term" value="C:membrane"/>
    <property type="evidence" value="ECO:0007669"/>
    <property type="project" value="UniProtKB-SubCell"/>
</dbReference>
<comment type="caution">
    <text evidence="17">The sequence shown here is derived from an EMBL/GenBank/DDBJ whole genome shotgun (WGS) entry which is preliminary data.</text>
</comment>
<dbReference type="InterPro" id="IPR029021">
    <property type="entry name" value="Prot-tyrosine_phosphatase-like"/>
</dbReference>
<keyword evidence="8" id="KW-0443">Lipid metabolism</keyword>
<keyword evidence="9" id="KW-0472">Membrane</keyword>
<keyword evidence="6" id="KW-0378">Hydrolase</keyword>
<dbReference type="GO" id="GO:0010506">
    <property type="term" value="P:regulation of autophagy"/>
    <property type="evidence" value="ECO:0007669"/>
    <property type="project" value="TreeGrafter"/>
</dbReference>
<evidence type="ECO:0000256" key="13">
    <source>
        <dbReference type="PROSITE-ProRule" id="PRU00091"/>
    </source>
</evidence>
<dbReference type="PROSITE" id="PS51339">
    <property type="entry name" value="PPASE_MYOTUBULARIN"/>
    <property type="match status" value="1"/>
</dbReference>
<dbReference type="Pfam" id="PF01363">
    <property type="entry name" value="FYVE"/>
    <property type="match status" value="1"/>
</dbReference>
<dbReference type="GO" id="GO:0008270">
    <property type="term" value="F:zinc ion binding"/>
    <property type="evidence" value="ECO:0007669"/>
    <property type="project" value="UniProtKB-KW"/>
</dbReference>
<dbReference type="InterPro" id="IPR030564">
    <property type="entry name" value="Myotubularin"/>
</dbReference>
<evidence type="ECO:0000256" key="12">
    <source>
        <dbReference type="PIRSR" id="PIRSR630564-2"/>
    </source>
</evidence>
<dbReference type="OrthoDB" id="271628at2759"/>
<dbReference type="GO" id="GO:0046856">
    <property type="term" value="P:phosphatidylinositol dephosphorylation"/>
    <property type="evidence" value="ECO:0007669"/>
    <property type="project" value="TreeGrafter"/>
</dbReference>
<dbReference type="PROSITE" id="PS00383">
    <property type="entry name" value="TYR_PHOSPHATASE_1"/>
    <property type="match status" value="1"/>
</dbReference>
<evidence type="ECO:0000256" key="8">
    <source>
        <dbReference type="ARBA" id="ARBA00023098"/>
    </source>
</evidence>
<name>A0A814DH62_9BILA</name>
<evidence type="ECO:0000313" key="19">
    <source>
        <dbReference type="Proteomes" id="UP000663829"/>
    </source>
</evidence>
<keyword evidence="5 13" id="KW-0863">Zinc-finger</keyword>
<dbReference type="InterPro" id="IPR010569">
    <property type="entry name" value="Myotubularin-like_Pase_dom"/>
</dbReference>
<dbReference type="AlphaFoldDB" id="A0A814DH62"/>
<evidence type="ECO:0000256" key="7">
    <source>
        <dbReference type="ARBA" id="ARBA00022833"/>
    </source>
</evidence>
<evidence type="ECO:0000256" key="2">
    <source>
        <dbReference type="ARBA" id="ARBA00007471"/>
    </source>
</evidence>
<evidence type="ECO:0000313" key="17">
    <source>
        <dbReference type="EMBL" id="CAF0953625.1"/>
    </source>
</evidence>
<dbReference type="PANTHER" id="PTHR10807">
    <property type="entry name" value="MYOTUBULARIN-RELATED"/>
    <property type="match status" value="1"/>
</dbReference>
<dbReference type="GO" id="GO:0005737">
    <property type="term" value="C:cytoplasm"/>
    <property type="evidence" value="ECO:0007669"/>
    <property type="project" value="TreeGrafter"/>
</dbReference>
<dbReference type="InterPro" id="IPR016130">
    <property type="entry name" value="Tyr_Pase_AS"/>
</dbReference>
<dbReference type="InterPro" id="IPR013083">
    <property type="entry name" value="Znf_RING/FYVE/PHD"/>
</dbReference>
<feature type="compositionally biased region" description="Low complexity" evidence="14">
    <location>
        <begin position="983"/>
        <end position="1002"/>
    </location>
</feature>
<organism evidence="17 19">
    <name type="scientific">Didymodactylos carnosus</name>
    <dbReference type="NCBI Taxonomy" id="1234261"/>
    <lineage>
        <taxon>Eukaryota</taxon>
        <taxon>Metazoa</taxon>
        <taxon>Spiralia</taxon>
        <taxon>Gnathifera</taxon>
        <taxon>Rotifera</taxon>
        <taxon>Eurotatoria</taxon>
        <taxon>Bdelloidea</taxon>
        <taxon>Philodinida</taxon>
        <taxon>Philodinidae</taxon>
        <taxon>Didymodactylos</taxon>
    </lineage>
</organism>
<evidence type="ECO:0000259" key="15">
    <source>
        <dbReference type="PROSITE" id="PS50178"/>
    </source>
</evidence>
<dbReference type="SMART" id="SM00064">
    <property type="entry name" value="FYVE"/>
    <property type="match status" value="1"/>
</dbReference>
<dbReference type="InterPro" id="IPR003595">
    <property type="entry name" value="Tyr_Pase_cat"/>
</dbReference>
<dbReference type="InterPro" id="IPR017455">
    <property type="entry name" value="Znf_FYVE-rel"/>
</dbReference>
<feature type="binding site" evidence="12">
    <location>
        <begin position="360"/>
        <end position="366"/>
    </location>
    <ligand>
        <name>substrate</name>
    </ligand>
</feature>
<dbReference type="SUPFAM" id="SSF50729">
    <property type="entry name" value="PH domain-like"/>
    <property type="match status" value="1"/>
</dbReference>
<dbReference type="Proteomes" id="UP000663829">
    <property type="component" value="Unassembled WGS sequence"/>
</dbReference>
<evidence type="ECO:0000256" key="5">
    <source>
        <dbReference type="ARBA" id="ARBA00022771"/>
    </source>
</evidence>
<dbReference type="SUPFAM" id="SSF52799">
    <property type="entry name" value="(Phosphotyrosine protein) phosphatases II"/>
    <property type="match status" value="1"/>
</dbReference>
<proteinExistence type="inferred from homology"/>
<keyword evidence="7" id="KW-0862">Zinc</keyword>
<reference evidence="17" key="1">
    <citation type="submission" date="2021-02" db="EMBL/GenBank/DDBJ databases">
        <authorList>
            <person name="Nowell W R."/>
        </authorList>
    </citation>
    <scope>NUCLEOTIDE SEQUENCE</scope>
</reference>
<evidence type="ECO:0000256" key="10">
    <source>
        <dbReference type="ARBA" id="ARBA00032571"/>
    </source>
</evidence>
<feature type="region of interest" description="Disordered" evidence="14">
    <location>
        <begin position="739"/>
        <end position="761"/>
    </location>
</feature>
<dbReference type="PANTHER" id="PTHR10807:SF75">
    <property type="entry name" value="PHOSPHATIDYLINOSITOL-3-PHOSPHATE PHOSPHATASE"/>
    <property type="match status" value="1"/>
</dbReference>
<feature type="compositionally biased region" description="Polar residues" evidence="14">
    <location>
        <begin position="629"/>
        <end position="640"/>
    </location>
</feature>
<dbReference type="Gene3D" id="3.30.40.10">
    <property type="entry name" value="Zinc/RING finger domain, C3HC4 (zinc finger)"/>
    <property type="match status" value="1"/>
</dbReference>
<feature type="binding site" evidence="12">
    <location>
        <begin position="299"/>
        <end position="300"/>
    </location>
    <ligand>
        <name>substrate</name>
    </ligand>
</feature>
<evidence type="ECO:0000256" key="9">
    <source>
        <dbReference type="ARBA" id="ARBA00023136"/>
    </source>
</evidence>
<evidence type="ECO:0000313" key="18">
    <source>
        <dbReference type="EMBL" id="CAF3729005.1"/>
    </source>
</evidence>
<gene>
    <name evidence="17" type="ORF">GPM918_LOCUS11380</name>
    <name evidence="18" type="ORF">SRO942_LOCUS11379</name>
</gene>
<evidence type="ECO:0000259" key="16">
    <source>
        <dbReference type="PROSITE" id="PS51339"/>
    </source>
</evidence>
<feature type="binding site" evidence="12">
    <location>
        <begin position="274"/>
        <end position="277"/>
    </location>
    <ligand>
        <name>substrate</name>
    </ligand>
</feature>
<evidence type="ECO:0000256" key="14">
    <source>
        <dbReference type="SAM" id="MobiDB-lite"/>
    </source>
</evidence>